<feature type="compositionally biased region" description="Basic and acidic residues" evidence="1">
    <location>
        <begin position="331"/>
        <end position="342"/>
    </location>
</feature>
<dbReference type="Proteomes" id="UP001596527">
    <property type="component" value="Unassembled WGS sequence"/>
</dbReference>
<keyword evidence="2" id="KW-1133">Transmembrane helix</keyword>
<feature type="signal peptide" evidence="3">
    <location>
        <begin position="1"/>
        <end position="36"/>
    </location>
</feature>
<dbReference type="InterPro" id="IPR022435">
    <property type="entry name" value="Surface-anchored_actinobac"/>
</dbReference>
<evidence type="ECO:0000313" key="5">
    <source>
        <dbReference type="Proteomes" id="UP001596527"/>
    </source>
</evidence>
<sequence length="354" mass="36863">MSALTSVHHRVSRPTAIAGLAACLLAAALVTPAARADDDLAQTIDPNQAQGEGQTVLDEGHIDIGPTLGTGEFILEAHDDTGETSVWRRLSDVVVEVNDEGMMTMPDDDTYSFIGAEPGSSIWMIPQTQQTGVAWLGWNTQEPQLMQTVSGGVTFSLLGIEGPGDATVYLQSGNFGAPEVIWSSQNAFPQDSWIEVNTHTHANWAFTEKGLYLMRFRISATTLAGDEISTEDTLRIAVGSDADTDAAFAAQWEGEPQTDAASGAQSEPSSGAPASDQGAPPSGAAAGDSGSSSAMPVVLAGAGIVAAALLIAAIAFVVSGRRARQRVWEARRAADEQAEQRHRAGTSGGGASDE</sequence>
<dbReference type="NCBIfam" id="NF038134">
    <property type="entry name" value="choice_anch_M"/>
    <property type="match status" value="1"/>
</dbReference>
<name>A0ABW2SNX4_9ACTO</name>
<comment type="caution">
    <text evidence="4">The sequence shown here is derived from an EMBL/GenBank/DDBJ whole genome shotgun (WGS) entry which is preliminary data.</text>
</comment>
<evidence type="ECO:0000256" key="3">
    <source>
        <dbReference type="SAM" id="SignalP"/>
    </source>
</evidence>
<evidence type="ECO:0000313" key="4">
    <source>
        <dbReference type="EMBL" id="MFC7581585.1"/>
    </source>
</evidence>
<feature type="transmembrane region" description="Helical" evidence="2">
    <location>
        <begin position="297"/>
        <end position="318"/>
    </location>
</feature>
<keyword evidence="2" id="KW-0812">Transmembrane</keyword>
<feature type="region of interest" description="Disordered" evidence="1">
    <location>
        <begin position="331"/>
        <end position="354"/>
    </location>
</feature>
<feature type="compositionally biased region" description="Low complexity" evidence="1">
    <location>
        <begin position="268"/>
        <end position="292"/>
    </location>
</feature>
<protein>
    <submittedName>
        <fullName evidence="4">Choice-of-anchor M domain-containing protein</fullName>
    </submittedName>
</protein>
<keyword evidence="2" id="KW-0472">Membrane</keyword>
<feature type="region of interest" description="Disordered" evidence="1">
    <location>
        <begin position="254"/>
        <end position="292"/>
    </location>
</feature>
<feature type="chain" id="PRO_5045654158" evidence="3">
    <location>
        <begin position="37"/>
        <end position="354"/>
    </location>
</feature>
<evidence type="ECO:0000256" key="2">
    <source>
        <dbReference type="SAM" id="Phobius"/>
    </source>
</evidence>
<reference evidence="5" key="1">
    <citation type="journal article" date="2019" name="Int. J. Syst. Evol. Microbiol.">
        <title>The Global Catalogue of Microorganisms (GCM) 10K type strain sequencing project: providing services to taxonomists for standard genome sequencing and annotation.</title>
        <authorList>
            <consortium name="The Broad Institute Genomics Platform"/>
            <consortium name="The Broad Institute Genome Sequencing Center for Infectious Disease"/>
            <person name="Wu L."/>
            <person name="Ma J."/>
        </authorList>
    </citation>
    <scope>NUCLEOTIDE SEQUENCE [LARGE SCALE GENOMIC DNA]</scope>
    <source>
        <strain evidence="5">CCUG 56698</strain>
    </source>
</reference>
<dbReference type="RefSeq" id="WP_380975024.1">
    <property type="nucleotide sequence ID" value="NZ_JBHTEF010000001.1"/>
</dbReference>
<organism evidence="4 5">
    <name type="scientific">Schaalia naturae</name>
    <dbReference type="NCBI Taxonomy" id="635203"/>
    <lineage>
        <taxon>Bacteria</taxon>
        <taxon>Bacillati</taxon>
        <taxon>Actinomycetota</taxon>
        <taxon>Actinomycetes</taxon>
        <taxon>Actinomycetales</taxon>
        <taxon>Actinomycetaceae</taxon>
        <taxon>Schaalia</taxon>
    </lineage>
</organism>
<dbReference type="NCBIfam" id="TIGR03769">
    <property type="entry name" value="P_ac_wall_RPT"/>
    <property type="match status" value="1"/>
</dbReference>
<keyword evidence="3" id="KW-0732">Signal</keyword>
<proteinExistence type="predicted"/>
<dbReference type="EMBL" id="JBHTEF010000001">
    <property type="protein sequence ID" value="MFC7581585.1"/>
    <property type="molecule type" value="Genomic_DNA"/>
</dbReference>
<keyword evidence="5" id="KW-1185">Reference proteome</keyword>
<gene>
    <name evidence="4" type="ORF">ACFQWG_10315</name>
</gene>
<accession>A0ABW2SNX4</accession>
<evidence type="ECO:0000256" key="1">
    <source>
        <dbReference type="SAM" id="MobiDB-lite"/>
    </source>
</evidence>